<dbReference type="Pfam" id="PF00440">
    <property type="entry name" value="TetR_N"/>
    <property type="match status" value="1"/>
</dbReference>
<reference evidence="7" key="1">
    <citation type="submission" date="2017-09" db="EMBL/GenBank/DDBJ databases">
        <authorList>
            <person name="Varghese N."/>
            <person name="Submissions S."/>
        </authorList>
    </citation>
    <scope>NUCLEOTIDE SEQUENCE [LARGE SCALE GENOMIC DNA]</scope>
    <source>
        <strain evidence="7">JKS000234</strain>
    </source>
</reference>
<keyword evidence="2 4" id="KW-0238">DNA-binding</keyword>
<dbReference type="AlphaFoldDB" id="A0A286BZ83"/>
<keyword evidence="1" id="KW-0805">Transcription regulation</keyword>
<evidence type="ECO:0000256" key="2">
    <source>
        <dbReference type="ARBA" id="ARBA00023125"/>
    </source>
</evidence>
<name>A0A286BZ83_9GAMM</name>
<evidence type="ECO:0000313" key="7">
    <source>
        <dbReference type="Proteomes" id="UP000219271"/>
    </source>
</evidence>
<gene>
    <name evidence="6" type="ORF">SAMN06273570_3917</name>
</gene>
<dbReference type="PANTHER" id="PTHR47506">
    <property type="entry name" value="TRANSCRIPTIONAL REGULATORY PROTEIN"/>
    <property type="match status" value="1"/>
</dbReference>
<keyword evidence="3" id="KW-0804">Transcription</keyword>
<dbReference type="GO" id="GO:0003677">
    <property type="term" value="F:DNA binding"/>
    <property type="evidence" value="ECO:0007669"/>
    <property type="project" value="UniProtKB-UniRule"/>
</dbReference>
<dbReference type="InterPro" id="IPR011075">
    <property type="entry name" value="TetR_C"/>
</dbReference>
<evidence type="ECO:0000256" key="3">
    <source>
        <dbReference type="ARBA" id="ARBA00023163"/>
    </source>
</evidence>
<evidence type="ECO:0000313" key="6">
    <source>
        <dbReference type="EMBL" id="SOD39469.1"/>
    </source>
</evidence>
<protein>
    <submittedName>
        <fullName evidence="6">Transcriptional regulator, TetR family</fullName>
    </submittedName>
</protein>
<dbReference type="Proteomes" id="UP000219271">
    <property type="component" value="Unassembled WGS sequence"/>
</dbReference>
<dbReference type="InterPro" id="IPR001647">
    <property type="entry name" value="HTH_TetR"/>
</dbReference>
<dbReference type="InterPro" id="IPR036271">
    <property type="entry name" value="Tet_transcr_reg_TetR-rel_C_sf"/>
</dbReference>
<evidence type="ECO:0000256" key="4">
    <source>
        <dbReference type="PROSITE-ProRule" id="PRU00335"/>
    </source>
</evidence>
<dbReference type="SUPFAM" id="SSF48498">
    <property type="entry name" value="Tetracyclin repressor-like, C-terminal domain"/>
    <property type="match status" value="1"/>
</dbReference>
<dbReference type="SUPFAM" id="SSF46689">
    <property type="entry name" value="Homeodomain-like"/>
    <property type="match status" value="1"/>
</dbReference>
<evidence type="ECO:0000256" key="1">
    <source>
        <dbReference type="ARBA" id="ARBA00023015"/>
    </source>
</evidence>
<dbReference type="PANTHER" id="PTHR47506:SF6">
    <property type="entry name" value="HTH-TYPE TRANSCRIPTIONAL REPRESSOR NEMR"/>
    <property type="match status" value="1"/>
</dbReference>
<dbReference type="PRINTS" id="PR00455">
    <property type="entry name" value="HTHTETR"/>
</dbReference>
<accession>A0A286BZ83</accession>
<dbReference type="Gene3D" id="1.10.357.10">
    <property type="entry name" value="Tetracycline Repressor, domain 2"/>
    <property type="match status" value="1"/>
</dbReference>
<dbReference type="InterPro" id="IPR009057">
    <property type="entry name" value="Homeodomain-like_sf"/>
</dbReference>
<dbReference type="RefSeq" id="WP_097097268.1">
    <property type="nucleotide sequence ID" value="NZ_OCMY01000001.1"/>
</dbReference>
<feature type="DNA-binding region" description="H-T-H motif" evidence="4">
    <location>
        <begin position="33"/>
        <end position="52"/>
    </location>
</feature>
<dbReference type="OrthoDB" id="4541465at2"/>
<feature type="domain" description="HTH tetR-type" evidence="5">
    <location>
        <begin position="10"/>
        <end position="70"/>
    </location>
</feature>
<dbReference type="EMBL" id="OCMY01000001">
    <property type="protein sequence ID" value="SOD39469.1"/>
    <property type="molecule type" value="Genomic_DNA"/>
</dbReference>
<keyword evidence="7" id="KW-1185">Reference proteome</keyword>
<evidence type="ECO:0000259" key="5">
    <source>
        <dbReference type="PROSITE" id="PS50977"/>
    </source>
</evidence>
<dbReference type="Pfam" id="PF16925">
    <property type="entry name" value="TetR_C_13"/>
    <property type="match status" value="1"/>
</dbReference>
<organism evidence="6 7">
    <name type="scientific">Candidatus Pantoea floridensis</name>
    <dbReference type="NCBI Taxonomy" id="1938870"/>
    <lineage>
        <taxon>Bacteria</taxon>
        <taxon>Pseudomonadati</taxon>
        <taxon>Pseudomonadota</taxon>
        <taxon>Gammaproteobacteria</taxon>
        <taxon>Enterobacterales</taxon>
        <taxon>Erwiniaceae</taxon>
        <taxon>Pantoea</taxon>
    </lineage>
</organism>
<dbReference type="PROSITE" id="PS50977">
    <property type="entry name" value="HTH_TETR_2"/>
    <property type="match status" value="1"/>
</dbReference>
<proteinExistence type="predicted"/>
<sequence>MTTASQLHSHEIRDHILATGQRIMAGKGFSAVGLNEILTDAGVPKGSFYHYFSSKEAFGVAMLARYFDDYLTELDSTLAQPDLTMAQRLMNYWQLWRETQSFSDCQGKCLAVKLGAEVADLSDSMRVTLQNGTSRIIARLAEALEAGVKEGSLVIDDKPSLVAESLYQLWVGASIMVKIVRHTGPFDSAMSMTQKIIRITAQ</sequence>